<dbReference type="InterPro" id="IPR041474">
    <property type="entry name" value="NicS_C"/>
</dbReference>
<evidence type="ECO:0000313" key="5">
    <source>
        <dbReference type="Proteomes" id="UP001235840"/>
    </source>
</evidence>
<organism evidence="4 5">
    <name type="scientific">Caldalkalibacillus horti</name>
    <dbReference type="NCBI Taxonomy" id="77523"/>
    <lineage>
        <taxon>Bacteria</taxon>
        <taxon>Bacillati</taxon>
        <taxon>Bacillota</taxon>
        <taxon>Bacilli</taxon>
        <taxon>Bacillales</taxon>
        <taxon>Bacillaceae</taxon>
        <taxon>Caldalkalibacillus</taxon>
    </lineage>
</organism>
<dbReference type="RefSeq" id="WP_307397291.1">
    <property type="nucleotide sequence ID" value="NZ_BAAADK010000013.1"/>
</dbReference>
<dbReference type="SUPFAM" id="SSF48498">
    <property type="entry name" value="Tetracyclin repressor-like, C-terminal domain"/>
    <property type="match status" value="1"/>
</dbReference>
<dbReference type="PROSITE" id="PS50977">
    <property type="entry name" value="HTH_TETR_2"/>
    <property type="match status" value="1"/>
</dbReference>
<evidence type="ECO:0000259" key="3">
    <source>
        <dbReference type="PROSITE" id="PS50977"/>
    </source>
</evidence>
<dbReference type="Proteomes" id="UP001235840">
    <property type="component" value="Unassembled WGS sequence"/>
</dbReference>
<keyword evidence="5" id="KW-1185">Reference proteome</keyword>
<dbReference type="InterPro" id="IPR001647">
    <property type="entry name" value="HTH_TetR"/>
</dbReference>
<feature type="domain" description="HTH tetR-type" evidence="3">
    <location>
        <begin position="6"/>
        <end position="66"/>
    </location>
</feature>
<feature type="DNA-binding region" description="H-T-H motif" evidence="2">
    <location>
        <begin position="29"/>
        <end position="48"/>
    </location>
</feature>
<dbReference type="InterPro" id="IPR050109">
    <property type="entry name" value="HTH-type_TetR-like_transc_reg"/>
</dbReference>
<dbReference type="Gene3D" id="1.10.357.10">
    <property type="entry name" value="Tetracycline Repressor, domain 2"/>
    <property type="match status" value="1"/>
</dbReference>
<sequence>MKRDPQKTQELILEAATKRFAVGGMAGARVDEIASDSGVNKRMIYHYFGDKQGLYAKVLQVQMQQMFRDIRKPRSQTVDEQIREAIEAYFDYCRSNPAYISIMQWEMVSKWSTLNSMAEEVGGELYTLLIEIINGGIREGVFHAETDARLFITLATIQVFCFFPMLYHPNLLHEGTAVPISEAKVEDYKKKVVDQIMRSLEP</sequence>
<dbReference type="PRINTS" id="PR00455">
    <property type="entry name" value="HTHTETR"/>
</dbReference>
<dbReference type="InterPro" id="IPR036271">
    <property type="entry name" value="Tet_transcr_reg_TetR-rel_C_sf"/>
</dbReference>
<dbReference type="PANTHER" id="PTHR30328">
    <property type="entry name" value="TRANSCRIPTIONAL REPRESSOR"/>
    <property type="match status" value="1"/>
</dbReference>
<gene>
    <name evidence="4" type="ORF">J2S11_003882</name>
</gene>
<reference evidence="4 5" key="1">
    <citation type="submission" date="2023-07" db="EMBL/GenBank/DDBJ databases">
        <title>Genomic Encyclopedia of Type Strains, Phase IV (KMG-IV): sequencing the most valuable type-strain genomes for metagenomic binning, comparative biology and taxonomic classification.</title>
        <authorList>
            <person name="Goeker M."/>
        </authorList>
    </citation>
    <scope>NUCLEOTIDE SEQUENCE [LARGE SCALE GENOMIC DNA]</scope>
    <source>
        <strain evidence="4 5">DSM 12751</strain>
    </source>
</reference>
<dbReference type="Pfam" id="PF00440">
    <property type="entry name" value="TetR_N"/>
    <property type="match status" value="1"/>
</dbReference>
<dbReference type="EMBL" id="JAUSTY010000021">
    <property type="protein sequence ID" value="MDQ0167952.1"/>
    <property type="molecule type" value="Genomic_DNA"/>
</dbReference>
<accession>A0ABT9W3Z2</accession>
<dbReference type="Pfam" id="PF17938">
    <property type="entry name" value="TetR_C_29"/>
    <property type="match status" value="1"/>
</dbReference>
<name>A0ABT9W3Z2_9BACI</name>
<keyword evidence="1 2" id="KW-0238">DNA-binding</keyword>
<evidence type="ECO:0000256" key="2">
    <source>
        <dbReference type="PROSITE-ProRule" id="PRU00335"/>
    </source>
</evidence>
<proteinExistence type="predicted"/>
<dbReference type="InterPro" id="IPR009057">
    <property type="entry name" value="Homeodomain-like_sf"/>
</dbReference>
<protein>
    <submittedName>
        <fullName evidence="4">TetR/AcrR family transcriptional regulator</fullName>
    </submittedName>
</protein>
<dbReference type="PANTHER" id="PTHR30328:SF54">
    <property type="entry name" value="HTH-TYPE TRANSCRIPTIONAL REPRESSOR SCO4008"/>
    <property type="match status" value="1"/>
</dbReference>
<comment type="caution">
    <text evidence="4">The sequence shown here is derived from an EMBL/GenBank/DDBJ whole genome shotgun (WGS) entry which is preliminary data.</text>
</comment>
<evidence type="ECO:0000256" key="1">
    <source>
        <dbReference type="ARBA" id="ARBA00023125"/>
    </source>
</evidence>
<dbReference type="SUPFAM" id="SSF46689">
    <property type="entry name" value="Homeodomain-like"/>
    <property type="match status" value="1"/>
</dbReference>
<evidence type="ECO:0000313" key="4">
    <source>
        <dbReference type="EMBL" id="MDQ0167952.1"/>
    </source>
</evidence>